<dbReference type="Proteomes" id="UP001361239">
    <property type="component" value="Unassembled WGS sequence"/>
</dbReference>
<gene>
    <name evidence="1" type="ORF">WG901_09245</name>
</gene>
<dbReference type="InterPro" id="IPR010921">
    <property type="entry name" value="Trp_repressor/repl_initiator"/>
</dbReference>
<dbReference type="RefSeq" id="WP_339586779.1">
    <property type="nucleotide sequence ID" value="NZ_JBBHJZ010000002.1"/>
</dbReference>
<organism evidence="1 2">
    <name type="scientific">Novosphingobium anseongense</name>
    <dbReference type="NCBI Taxonomy" id="3133436"/>
    <lineage>
        <taxon>Bacteria</taxon>
        <taxon>Pseudomonadati</taxon>
        <taxon>Pseudomonadota</taxon>
        <taxon>Alphaproteobacteria</taxon>
        <taxon>Sphingomonadales</taxon>
        <taxon>Sphingomonadaceae</taxon>
        <taxon>Novosphingobium</taxon>
    </lineage>
</organism>
<accession>A0ABU8RUS8</accession>
<name>A0ABU8RUS8_9SPHN</name>
<sequence>MAATEASRPESVVGPMGLPLTLASLPPRDTKRWIAHRKAELVAAVDGGLLTIEEVCERYGIELEEFVSWQRGVERLGMRGLWVTHSQKHRDMFERRQRY</sequence>
<protein>
    <submittedName>
        <fullName evidence="1">DUF1153 domain-containing protein</fullName>
    </submittedName>
</protein>
<reference evidence="1 2" key="1">
    <citation type="submission" date="2024-03" db="EMBL/GenBank/DDBJ databases">
        <authorList>
            <person name="Jo J.-H."/>
        </authorList>
    </citation>
    <scope>NUCLEOTIDE SEQUENCE [LARGE SCALE GENOMIC DNA]</scope>
    <source>
        <strain evidence="1 2">PS1R-30</strain>
    </source>
</reference>
<dbReference type="Pfam" id="PF06627">
    <property type="entry name" value="DUF1153"/>
    <property type="match status" value="1"/>
</dbReference>
<dbReference type="SUPFAM" id="SSF48295">
    <property type="entry name" value="TrpR-like"/>
    <property type="match status" value="1"/>
</dbReference>
<keyword evidence="2" id="KW-1185">Reference proteome</keyword>
<evidence type="ECO:0000313" key="2">
    <source>
        <dbReference type="Proteomes" id="UP001361239"/>
    </source>
</evidence>
<comment type="caution">
    <text evidence="1">The sequence shown here is derived from an EMBL/GenBank/DDBJ whole genome shotgun (WGS) entry which is preliminary data.</text>
</comment>
<dbReference type="EMBL" id="JBBHJZ010000002">
    <property type="protein sequence ID" value="MEJ5976817.1"/>
    <property type="molecule type" value="Genomic_DNA"/>
</dbReference>
<dbReference type="InterPro" id="IPR036388">
    <property type="entry name" value="WH-like_DNA-bd_sf"/>
</dbReference>
<dbReference type="InterPro" id="IPR009534">
    <property type="entry name" value="DUF1153"/>
</dbReference>
<proteinExistence type="predicted"/>
<dbReference type="Gene3D" id="1.10.10.10">
    <property type="entry name" value="Winged helix-like DNA-binding domain superfamily/Winged helix DNA-binding domain"/>
    <property type="match status" value="1"/>
</dbReference>
<evidence type="ECO:0000313" key="1">
    <source>
        <dbReference type="EMBL" id="MEJ5976817.1"/>
    </source>
</evidence>